<gene>
    <name evidence="6" type="ORF">QYM36_020010</name>
</gene>
<evidence type="ECO:0000256" key="1">
    <source>
        <dbReference type="ARBA" id="ARBA00004123"/>
    </source>
</evidence>
<evidence type="ECO:0008006" key="8">
    <source>
        <dbReference type="Google" id="ProtNLM"/>
    </source>
</evidence>
<keyword evidence="5" id="KW-0539">Nucleus</keyword>
<dbReference type="SUPFAM" id="SSF53098">
    <property type="entry name" value="Ribonuclease H-like"/>
    <property type="match status" value="1"/>
</dbReference>
<evidence type="ECO:0000256" key="4">
    <source>
        <dbReference type="ARBA" id="ARBA00022833"/>
    </source>
</evidence>
<dbReference type="InterPro" id="IPR052035">
    <property type="entry name" value="ZnF_BED_domain_contain"/>
</dbReference>
<comment type="subcellular location">
    <subcellularLocation>
        <location evidence="1">Nucleus</location>
    </subcellularLocation>
</comment>
<keyword evidence="4" id="KW-0862">Zinc</keyword>
<dbReference type="GO" id="GO:0005634">
    <property type="term" value="C:nucleus"/>
    <property type="evidence" value="ECO:0007669"/>
    <property type="project" value="UniProtKB-SubCell"/>
</dbReference>
<name>A0AA88KSV5_ARTSF</name>
<sequence>MTKKSVAWTFFCQLIMKKDSAVKVVDSKNYYCKVCFQQADKEKVLKYIYKGLAKYKRGVSTGNLLIHLKAVHESDAKVQRLLKVADRAGGTNKGKPDIFKSFRDTPRSNASMSKESKFILGRDIARLCSIDCLPFGVVNETGYGYFCVKHDIVANAGDLPSDRNIATNCLQDVYTSRFTAIKEMLAKESELVKDTAVVALDIWTDLYWYLNYQCHRLICLNDELEMRNVTLTTSCFMTDRHTAKYICKDYRATLKLFDIAGKNLTMVRDRGSNVVKAFQLDRLDSKSRDCIAHGLHNLITFDGIYQVY</sequence>
<organism evidence="6 7">
    <name type="scientific">Artemia franciscana</name>
    <name type="common">Brine shrimp</name>
    <name type="synonym">Artemia sanfranciscana</name>
    <dbReference type="NCBI Taxonomy" id="6661"/>
    <lineage>
        <taxon>Eukaryota</taxon>
        <taxon>Metazoa</taxon>
        <taxon>Ecdysozoa</taxon>
        <taxon>Arthropoda</taxon>
        <taxon>Crustacea</taxon>
        <taxon>Branchiopoda</taxon>
        <taxon>Anostraca</taxon>
        <taxon>Artemiidae</taxon>
        <taxon>Artemia</taxon>
    </lineage>
</organism>
<accession>A0AA88KSV5</accession>
<keyword evidence="7" id="KW-1185">Reference proteome</keyword>
<dbReference type="PANTHER" id="PTHR46481">
    <property type="entry name" value="ZINC FINGER BED DOMAIN-CONTAINING PROTEIN 4"/>
    <property type="match status" value="1"/>
</dbReference>
<comment type="caution">
    <text evidence="6">The sequence shown here is derived from an EMBL/GenBank/DDBJ whole genome shotgun (WGS) entry which is preliminary data.</text>
</comment>
<dbReference type="EMBL" id="JAVRJZ010005791">
    <property type="protein sequence ID" value="KAK2701336.1"/>
    <property type="molecule type" value="Genomic_DNA"/>
</dbReference>
<evidence type="ECO:0000256" key="3">
    <source>
        <dbReference type="ARBA" id="ARBA00022771"/>
    </source>
</evidence>
<evidence type="ECO:0000313" key="6">
    <source>
        <dbReference type="EMBL" id="KAK2701336.1"/>
    </source>
</evidence>
<evidence type="ECO:0000256" key="2">
    <source>
        <dbReference type="ARBA" id="ARBA00022723"/>
    </source>
</evidence>
<evidence type="ECO:0000313" key="7">
    <source>
        <dbReference type="Proteomes" id="UP001187531"/>
    </source>
</evidence>
<dbReference type="GO" id="GO:0008270">
    <property type="term" value="F:zinc ion binding"/>
    <property type="evidence" value="ECO:0007669"/>
    <property type="project" value="UniProtKB-KW"/>
</dbReference>
<dbReference type="Proteomes" id="UP001187531">
    <property type="component" value="Unassembled WGS sequence"/>
</dbReference>
<dbReference type="PANTHER" id="PTHR46481:SF10">
    <property type="entry name" value="ZINC FINGER BED DOMAIN-CONTAINING PROTEIN 39"/>
    <property type="match status" value="1"/>
</dbReference>
<evidence type="ECO:0000256" key="5">
    <source>
        <dbReference type="ARBA" id="ARBA00023242"/>
    </source>
</evidence>
<keyword evidence="3" id="KW-0863">Zinc-finger</keyword>
<proteinExistence type="predicted"/>
<reference evidence="6" key="1">
    <citation type="submission" date="2023-07" db="EMBL/GenBank/DDBJ databases">
        <title>Chromosome-level genome assembly of Artemia franciscana.</title>
        <authorList>
            <person name="Jo E."/>
        </authorList>
    </citation>
    <scope>NUCLEOTIDE SEQUENCE</scope>
    <source>
        <tissue evidence="6">Whole body</tissue>
    </source>
</reference>
<protein>
    <recommendedName>
        <fullName evidence="8">Transposase</fullName>
    </recommendedName>
</protein>
<dbReference type="InterPro" id="IPR012337">
    <property type="entry name" value="RNaseH-like_sf"/>
</dbReference>
<dbReference type="AlphaFoldDB" id="A0AA88KSV5"/>
<keyword evidence="2" id="KW-0479">Metal-binding</keyword>